<organism evidence="2 3">
    <name type="scientific">Candidatus Amesbacteria bacterium GW2011_GWC2_47_8</name>
    <dbReference type="NCBI Taxonomy" id="1618367"/>
    <lineage>
        <taxon>Bacteria</taxon>
        <taxon>Candidatus Amesiibacteriota</taxon>
    </lineage>
</organism>
<evidence type="ECO:0000313" key="2">
    <source>
        <dbReference type="EMBL" id="KKU83012.1"/>
    </source>
</evidence>
<dbReference type="EMBL" id="LCOT01000032">
    <property type="protein sequence ID" value="KKU83012.1"/>
    <property type="molecule type" value="Genomic_DNA"/>
</dbReference>
<evidence type="ECO:0000259" key="1">
    <source>
        <dbReference type="Pfam" id="PF13470"/>
    </source>
</evidence>
<reference evidence="2 3" key="1">
    <citation type="journal article" date="2015" name="Nature">
        <title>rRNA introns, odd ribosomes, and small enigmatic genomes across a large radiation of phyla.</title>
        <authorList>
            <person name="Brown C.T."/>
            <person name="Hug L.A."/>
            <person name="Thomas B.C."/>
            <person name="Sharon I."/>
            <person name="Castelle C.J."/>
            <person name="Singh A."/>
            <person name="Wilkins M.J."/>
            <person name="Williams K.H."/>
            <person name="Banfield J.F."/>
        </authorList>
    </citation>
    <scope>NUCLEOTIDE SEQUENCE [LARGE SCALE GENOMIC DNA]</scope>
</reference>
<feature type="domain" description="PIN" evidence="1">
    <location>
        <begin position="3"/>
        <end position="105"/>
    </location>
</feature>
<dbReference type="AlphaFoldDB" id="A0A0G1TMH3"/>
<proteinExistence type="predicted"/>
<comment type="caution">
    <text evidence="2">The sequence shown here is derived from an EMBL/GenBank/DDBJ whole genome shotgun (WGS) entry which is preliminary data.</text>
</comment>
<dbReference type="SUPFAM" id="SSF88723">
    <property type="entry name" value="PIN domain-like"/>
    <property type="match status" value="1"/>
</dbReference>
<name>A0A0G1TMH3_9BACT</name>
<evidence type="ECO:0000313" key="3">
    <source>
        <dbReference type="Proteomes" id="UP000034265"/>
    </source>
</evidence>
<dbReference type="Proteomes" id="UP000034265">
    <property type="component" value="Unassembled WGS sequence"/>
</dbReference>
<dbReference type="InterPro" id="IPR029060">
    <property type="entry name" value="PIN-like_dom_sf"/>
</dbReference>
<sequence length="127" mass="14422">MAKVFLDTNAFIDAIHRNPETKVLDQLEDSIPFISPLSVHIYCYSYKIKAPNQILSSQLKKFSLVDLTETILLKTLDGPTSDLEDNIQLHSAAEANCDYFLTSDEKLLKMKYFGKTKIVNNLPLQIN</sequence>
<protein>
    <recommendedName>
        <fullName evidence="1">PIN domain-containing protein</fullName>
    </recommendedName>
</protein>
<accession>A0A0G1TMH3</accession>
<dbReference type="Pfam" id="PF13470">
    <property type="entry name" value="PIN_3"/>
    <property type="match status" value="1"/>
</dbReference>
<dbReference type="InterPro" id="IPR002716">
    <property type="entry name" value="PIN_dom"/>
</dbReference>
<gene>
    <name evidence="2" type="ORF">UY11_C0032G0008</name>
</gene>